<dbReference type="NCBIfam" id="NF042414">
    <property type="entry name" value="CLC_0170_fam"/>
    <property type="match status" value="1"/>
</dbReference>
<feature type="transmembrane region" description="Helical" evidence="1">
    <location>
        <begin position="45"/>
        <end position="65"/>
    </location>
</feature>
<sequence length="68" mass="7819">MHNVQFEIYSVVAFLLSGLILLLVDRNIYVSDAMKKEAAIARVLGWVNIAIAILIAAVYFFLYFFTRY</sequence>
<proteinExistence type="predicted"/>
<keyword evidence="1" id="KW-0472">Membrane</keyword>
<name>A0A3D9IJ62_9BACL</name>
<feature type="transmembrane region" description="Helical" evidence="1">
    <location>
        <begin position="6"/>
        <end position="24"/>
    </location>
</feature>
<comment type="caution">
    <text evidence="2">The sequence shown here is derived from an EMBL/GenBank/DDBJ whole genome shotgun (WGS) entry which is preliminary data.</text>
</comment>
<dbReference type="RefSeq" id="WP_115992845.1">
    <property type="nucleotide sequence ID" value="NZ_QRDY01000005.1"/>
</dbReference>
<accession>A0A3D9IJ62</accession>
<dbReference type="EMBL" id="QRDY01000005">
    <property type="protein sequence ID" value="RED61823.1"/>
    <property type="molecule type" value="Genomic_DNA"/>
</dbReference>
<dbReference type="Proteomes" id="UP000256869">
    <property type="component" value="Unassembled WGS sequence"/>
</dbReference>
<keyword evidence="1" id="KW-1133">Transmembrane helix</keyword>
<keyword evidence="1" id="KW-0812">Transmembrane</keyword>
<gene>
    <name evidence="2" type="ORF">DFP95_105252</name>
</gene>
<reference evidence="2 3" key="1">
    <citation type="submission" date="2018-07" db="EMBL/GenBank/DDBJ databases">
        <title>Genomic Encyclopedia of Type Strains, Phase III (KMG-III): the genomes of soil and plant-associated and newly described type strains.</title>
        <authorList>
            <person name="Whitman W."/>
        </authorList>
    </citation>
    <scope>NUCLEOTIDE SEQUENCE [LARGE SCALE GENOMIC DNA]</scope>
    <source>
        <strain evidence="2 3">CECT 8236</strain>
    </source>
</reference>
<evidence type="ECO:0000256" key="1">
    <source>
        <dbReference type="SAM" id="Phobius"/>
    </source>
</evidence>
<dbReference type="InterPro" id="IPR049971">
    <property type="entry name" value="CLC_0170-like"/>
</dbReference>
<keyword evidence="3" id="KW-1185">Reference proteome</keyword>
<evidence type="ECO:0000313" key="3">
    <source>
        <dbReference type="Proteomes" id="UP000256869"/>
    </source>
</evidence>
<protein>
    <submittedName>
        <fullName evidence="2">Uncharacterized protein</fullName>
    </submittedName>
</protein>
<dbReference type="AlphaFoldDB" id="A0A3D9IJ62"/>
<evidence type="ECO:0000313" key="2">
    <source>
        <dbReference type="EMBL" id="RED61823.1"/>
    </source>
</evidence>
<organism evidence="2 3">
    <name type="scientific">Cohnella lupini</name>
    <dbReference type="NCBI Taxonomy" id="1294267"/>
    <lineage>
        <taxon>Bacteria</taxon>
        <taxon>Bacillati</taxon>
        <taxon>Bacillota</taxon>
        <taxon>Bacilli</taxon>
        <taxon>Bacillales</taxon>
        <taxon>Paenibacillaceae</taxon>
        <taxon>Cohnella</taxon>
    </lineage>
</organism>